<reference evidence="3" key="1">
    <citation type="journal article" date="2020" name="Genome Biol.">
        <title>Gamete binning: chromosome-level and haplotype-resolved genome assembly enabled by high-throughput single-cell sequencing of gamete genomes.</title>
        <authorList>
            <person name="Campoy J.A."/>
            <person name="Sun H."/>
            <person name="Goel M."/>
            <person name="Jiao W.-B."/>
            <person name="Folz-Donahue K."/>
            <person name="Wang N."/>
            <person name="Rubio M."/>
            <person name="Liu C."/>
            <person name="Kukat C."/>
            <person name="Ruiz D."/>
            <person name="Huettel B."/>
            <person name="Schneeberger K."/>
        </authorList>
    </citation>
    <scope>NUCLEOTIDE SEQUENCE [LARGE SCALE GENOMIC DNA]</scope>
    <source>
        <strain evidence="3">cv. Rojo Pasion</strain>
    </source>
</reference>
<proteinExistence type="predicted"/>
<keyword evidence="1" id="KW-1133">Transmembrane helix</keyword>
<dbReference type="AlphaFoldDB" id="A0A6J5X6I0"/>
<gene>
    <name evidence="2" type="ORF">ORAREDHAP_LOCUS30851</name>
</gene>
<dbReference type="Pfam" id="PF03140">
    <property type="entry name" value="DUF247"/>
    <property type="match status" value="3"/>
</dbReference>
<dbReference type="Proteomes" id="UP000507245">
    <property type="component" value="Unassembled WGS sequence"/>
</dbReference>
<evidence type="ECO:0000256" key="1">
    <source>
        <dbReference type="SAM" id="Phobius"/>
    </source>
</evidence>
<dbReference type="OrthoDB" id="591587at2759"/>
<feature type="transmembrane region" description="Helical" evidence="1">
    <location>
        <begin position="273"/>
        <end position="292"/>
    </location>
</feature>
<protein>
    <submittedName>
        <fullName evidence="2">Uncharacterized protein</fullName>
    </submittedName>
</protein>
<dbReference type="InterPro" id="IPR004158">
    <property type="entry name" value="DUF247_pln"/>
</dbReference>
<keyword evidence="1" id="KW-0812">Transmembrane</keyword>
<sequence>MEGDKGKCSKVYGESTSVVINVEELKRNIEAKFRVHSPSLHSCCIFKVPEAIRRHNEQVYEPNIVSIGPFHHGKEKFQFFENVKHWYFTCLISSSENVSLDSLIEGIMELVKSAQECYVAYRWMLENQLPWSVLEYLYNHTPNSPSLCGASLISLVINFFSQSEADEQMLNPRFNSPRLILHILDLVRVVILSEFKETSSEEEGKKKYGSNLSHRMPNATSPSEAGIRLYDDTTVMEYYYTGLSDDVNYYYKTKWHRFMEILRHDYFSTPWRIISFIAAFILLVLTLVQTLYTVRWP</sequence>
<accession>A0A6J5X6I0</accession>
<keyword evidence="3" id="KW-1185">Reference proteome</keyword>
<dbReference type="PANTHER" id="PTHR31170">
    <property type="entry name" value="BNAC04G53230D PROTEIN"/>
    <property type="match status" value="1"/>
</dbReference>
<keyword evidence="1" id="KW-0472">Membrane</keyword>
<dbReference type="EMBL" id="CAEKKB010000005">
    <property type="protein sequence ID" value="CAB4309576.1"/>
    <property type="molecule type" value="Genomic_DNA"/>
</dbReference>
<name>A0A6J5X6I0_PRUAR</name>
<evidence type="ECO:0000313" key="2">
    <source>
        <dbReference type="EMBL" id="CAB4309576.1"/>
    </source>
</evidence>
<dbReference type="PANTHER" id="PTHR31170:SF25">
    <property type="entry name" value="BNAA09G04570D PROTEIN"/>
    <property type="match status" value="1"/>
</dbReference>
<evidence type="ECO:0000313" key="3">
    <source>
        <dbReference type="Proteomes" id="UP000507245"/>
    </source>
</evidence>
<organism evidence="2 3">
    <name type="scientific">Prunus armeniaca</name>
    <name type="common">Apricot</name>
    <name type="synonym">Armeniaca vulgaris</name>
    <dbReference type="NCBI Taxonomy" id="36596"/>
    <lineage>
        <taxon>Eukaryota</taxon>
        <taxon>Viridiplantae</taxon>
        <taxon>Streptophyta</taxon>
        <taxon>Embryophyta</taxon>
        <taxon>Tracheophyta</taxon>
        <taxon>Spermatophyta</taxon>
        <taxon>Magnoliopsida</taxon>
        <taxon>eudicotyledons</taxon>
        <taxon>Gunneridae</taxon>
        <taxon>Pentapetalae</taxon>
        <taxon>rosids</taxon>
        <taxon>fabids</taxon>
        <taxon>Rosales</taxon>
        <taxon>Rosaceae</taxon>
        <taxon>Amygdaloideae</taxon>
        <taxon>Amygdaleae</taxon>
        <taxon>Prunus</taxon>
    </lineage>
</organism>